<name>A0A6H0XZZ4_9PEZI</name>
<reference evidence="2 3" key="1">
    <citation type="journal article" date="2016" name="Sci. Rep.">
        <title>Peltaster fructicola genome reveals evolution from an invasive phytopathogen to an ectophytic parasite.</title>
        <authorList>
            <person name="Xu C."/>
            <person name="Chen H."/>
            <person name="Gleason M.L."/>
            <person name="Xu J.R."/>
            <person name="Liu H."/>
            <person name="Zhang R."/>
            <person name="Sun G."/>
        </authorList>
    </citation>
    <scope>NUCLEOTIDE SEQUENCE [LARGE SCALE GENOMIC DNA]</scope>
    <source>
        <strain evidence="2 3">LNHT1506</strain>
    </source>
</reference>
<dbReference type="Gene3D" id="6.20.250.70">
    <property type="match status" value="1"/>
</dbReference>
<feature type="compositionally biased region" description="Acidic residues" evidence="1">
    <location>
        <begin position="35"/>
        <end position="49"/>
    </location>
</feature>
<dbReference type="EMBL" id="CP051142">
    <property type="protein sequence ID" value="QIX00168.1"/>
    <property type="molecule type" value="Genomic_DNA"/>
</dbReference>
<dbReference type="OrthoDB" id="76224at2759"/>
<feature type="compositionally biased region" description="Polar residues" evidence="1">
    <location>
        <begin position="70"/>
        <end position="81"/>
    </location>
</feature>
<dbReference type="PANTHER" id="PTHR28155">
    <property type="entry name" value="ACR243WP"/>
    <property type="match status" value="1"/>
</dbReference>
<feature type="compositionally biased region" description="Basic residues" evidence="1">
    <location>
        <begin position="371"/>
        <end position="382"/>
    </location>
</feature>
<feature type="compositionally biased region" description="Low complexity" evidence="1">
    <location>
        <begin position="50"/>
        <end position="68"/>
    </location>
</feature>
<feature type="compositionally biased region" description="Low complexity" evidence="1">
    <location>
        <begin position="337"/>
        <end position="350"/>
    </location>
</feature>
<feature type="compositionally biased region" description="Basic and acidic residues" evidence="1">
    <location>
        <begin position="158"/>
        <end position="169"/>
    </location>
</feature>
<dbReference type="Pfam" id="PF08208">
    <property type="entry name" value="RNA_polI_A34"/>
    <property type="match status" value="1"/>
</dbReference>
<protein>
    <submittedName>
        <fullName evidence="2">Uncharacterized protein</fullName>
    </submittedName>
</protein>
<feature type="compositionally biased region" description="Polar residues" evidence="1">
    <location>
        <begin position="177"/>
        <end position="192"/>
    </location>
</feature>
<evidence type="ECO:0000313" key="3">
    <source>
        <dbReference type="Proteomes" id="UP000503462"/>
    </source>
</evidence>
<gene>
    <name evidence="2" type="ORF">AMS68_005685</name>
</gene>
<sequence>MAAKSKAVTAPAKHSARGDIPAKHKLLSEEKVVDSDEDDQVSDEDDTSSDDGALNASDAANLASSMLNGSEAQRTSKSTSNGDKDESTSSDEDVSMADDAAEEEANDTGSESEDDEDDASVPPPSAQGTTLKKPDTQVPKVNGVKRKTTSQDSTASKSGDESEERDRTTKKVRVNGAETQQTITTPSRSSKAPQHFSLTPIPAQTYIPPPGYRAVGTSSSTTTSLPSLKGKTLWHISAPAGVPVSSVTSMTLAAIQSGKTVLTHKDIDYTLTEVSATEQAIFIPGKDGYKAASQAVKKSFTLRPAFTLPPEGLRMRYKPPGFGEGNPGIIGGESGETGETQSTTTTTFQFPRAVGPSTDGDGSRVADGDVRKKKKKDKKQKGLKSAPNGLADDIEPQAATPAKGSLALDKAAAKVIDGEEDEEARRKAEKKARKAAKKKALAEAA</sequence>
<feature type="region of interest" description="Disordered" evidence="1">
    <location>
        <begin position="323"/>
        <end position="445"/>
    </location>
</feature>
<feature type="region of interest" description="Disordered" evidence="1">
    <location>
        <begin position="1"/>
        <end position="195"/>
    </location>
</feature>
<dbReference type="InterPro" id="IPR053263">
    <property type="entry name" value="Euk_RPA34_RNAP_subunit"/>
</dbReference>
<dbReference type="GO" id="GO:0006360">
    <property type="term" value="P:transcription by RNA polymerase I"/>
    <property type="evidence" value="ECO:0007669"/>
    <property type="project" value="InterPro"/>
</dbReference>
<keyword evidence="3" id="KW-1185">Reference proteome</keyword>
<dbReference type="AlphaFoldDB" id="A0A6H0XZZ4"/>
<dbReference type="Proteomes" id="UP000503462">
    <property type="component" value="Chromosome 4"/>
</dbReference>
<accession>A0A6H0XZZ4</accession>
<feature type="compositionally biased region" description="Basic and acidic residues" evidence="1">
    <location>
        <begin position="361"/>
        <end position="370"/>
    </location>
</feature>
<evidence type="ECO:0000313" key="2">
    <source>
        <dbReference type="EMBL" id="QIX00168.1"/>
    </source>
</evidence>
<proteinExistence type="predicted"/>
<feature type="compositionally biased region" description="Acidic residues" evidence="1">
    <location>
        <begin position="88"/>
        <end position="119"/>
    </location>
</feature>
<dbReference type="PANTHER" id="PTHR28155:SF1">
    <property type="entry name" value="DNA-DIRECTED RNA POLYMERASE I SUBUNIT RPA34.5-DOMAIN-CONTAINING PROTEIN"/>
    <property type="match status" value="1"/>
</dbReference>
<organism evidence="2 3">
    <name type="scientific">Peltaster fructicola</name>
    <dbReference type="NCBI Taxonomy" id="286661"/>
    <lineage>
        <taxon>Eukaryota</taxon>
        <taxon>Fungi</taxon>
        <taxon>Dikarya</taxon>
        <taxon>Ascomycota</taxon>
        <taxon>Pezizomycotina</taxon>
        <taxon>Dothideomycetes</taxon>
        <taxon>Dothideomycetes incertae sedis</taxon>
        <taxon>Peltaster</taxon>
    </lineage>
</organism>
<dbReference type="InterPro" id="IPR013240">
    <property type="entry name" value="DNA-dir_RNA_pol1_su_RPA34"/>
</dbReference>
<feature type="compositionally biased region" description="Basic and acidic residues" evidence="1">
    <location>
        <begin position="16"/>
        <end position="34"/>
    </location>
</feature>
<evidence type="ECO:0000256" key="1">
    <source>
        <dbReference type="SAM" id="MobiDB-lite"/>
    </source>
</evidence>
<feature type="compositionally biased region" description="Basic residues" evidence="1">
    <location>
        <begin position="427"/>
        <end position="439"/>
    </location>
</feature>
<feature type="compositionally biased region" description="Gly residues" evidence="1">
    <location>
        <begin position="323"/>
        <end position="335"/>
    </location>
</feature>